<dbReference type="GO" id="GO:0004497">
    <property type="term" value="F:monooxygenase activity"/>
    <property type="evidence" value="ECO:0007669"/>
    <property type="project" value="TreeGrafter"/>
</dbReference>
<comment type="caution">
    <text evidence="1">The sequence shown here is derived from an EMBL/GenBank/DDBJ whole genome shotgun (WGS) entry which is preliminary data.</text>
</comment>
<accession>A0A7L4ZXS9</accession>
<gene>
    <name evidence="1" type="ORF">F0P96_09875</name>
</gene>
<sequence length="376" mass="40890">MPSPTPADYQPAAVYRTDTLIIGAGQAGLAAAYYVQRAGLKCVLLDEHPTVGAAWSERYDSLQLFSPAWASGLPGWRWPGDPLRYPTKQEAAEYLRAYAARFGFHIHHRQRAVRLQQVAHSGYLVTTHTGAQYAAPRVMVCTGGFQVPRVPPWAQHLPAAVVQLHSRDYQRPAQLPGTGPVAVVGSGNSALQIAADLAQAGRPVYLAFDERTPVMANNTLMWAALEACGLMRFSRYHAIGAYLHKQPEPVVRDAWAKARRLPNVHWMGRALTAHADGSLEGTQRTPPLEAVVWATGYGPDFNWIEAPVLDAQGYPLHHRGLTALPGLAFLGLPWLDSRSSALLGGVGRDARRVVRALVAGQSTSVEKVNGIVSVQR</sequence>
<dbReference type="InterPro" id="IPR050982">
    <property type="entry name" value="Auxin_biosynth/cation_transpt"/>
</dbReference>
<evidence type="ECO:0000313" key="2">
    <source>
        <dbReference type="Proteomes" id="UP000326380"/>
    </source>
</evidence>
<dbReference type="RefSeq" id="WP_151078696.1">
    <property type="nucleotide sequence ID" value="NZ_CP047647.1"/>
</dbReference>
<dbReference type="GO" id="GO:0050660">
    <property type="term" value="F:flavin adenine dinucleotide binding"/>
    <property type="evidence" value="ECO:0007669"/>
    <property type="project" value="TreeGrafter"/>
</dbReference>
<protein>
    <submittedName>
        <fullName evidence="1">FAD-dependent oxidoreductase</fullName>
    </submittedName>
</protein>
<reference evidence="1 2" key="1">
    <citation type="submission" date="2019-09" db="EMBL/GenBank/DDBJ databases">
        <title>Genome sequence of Hymenobacter sp. M3.</title>
        <authorList>
            <person name="Srinivasan S."/>
        </authorList>
    </citation>
    <scope>NUCLEOTIDE SEQUENCE [LARGE SCALE GENOMIC DNA]</scope>
    <source>
        <strain evidence="1 2">M3</strain>
    </source>
</reference>
<dbReference type="AlphaFoldDB" id="A0A7L4ZXS9"/>
<dbReference type="Pfam" id="PF13738">
    <property type="entry name" value="Pyr_redox_3"/>
    <property type="match status" value="1"/>
</dbReference>
<dbReference type="SUPFAM" id="SSF51905">
    <property type="entry name" value="FAD/NAD(P)-binding domain"/>
    <property type="match status" value="2"/>
</dbReference>
<evidence type="ECO:0000313" key="1">
    <source>
        <dbReference type="EMBL" id="KAA9333275.1"/>
    </source>
</evidence>
<proteinExistence type="predicted"/>
<dbReference type="Gene3D" id="3.50.50.60">
    <property type="entry name" value="FAD/NAD(P)-binding domain"/>
    <property type="match status" value="1"/>
</dbReference>
<dbReference type="PANTHER" id="PTHR43539:SF78">
    <property type="entry name" value="FLAVIN-CONTAINING MONOOXYGENASE"/>
    <property type="match status" value="1"/>
</dbReference>
<dbReference type="Proteomes" id="UP000326380">
    <property type="component" value="Unassembled WGS sequence"/>
</dbReference>
<dbReference type="InterPro" id="IPR036188">
    <property type="entry name" value="FAD/NAD-bd_sf"/>
</dbReference>
<dbReference type="PRINTS" id="PR00368">
    <property type="entry name" value="FADPNR"/>
</dbReference>
<dbReference type="PRINTS" id="PR00469">
    <property type="entry name" value="PNDRDTASEII"/>
</dbReference>
<name>A0A7L4ZXS9_9BACT</name>
<organism evidence="1 2">
    <name type="scientific">Hymenobacter busanensis</name>
    <dbReference type="NCBI Taxonomy" id="2607656"/>
    <lineage>
        <taxon>Bacteria</taxon>
        <taxon>Pseudomonadati</taxon>
        <taxon>Bacteroidota</taxon>
        <taxon>Cytophagia</taxon>
        <taxon>Cytophagales</taxon>
        <taxon>Hymenobacteraceae</taxon>
        <taxon>Hymenobacter</taxon>
    </lineage>
</organism>
<keyword evidence="2" id="KW-1185">Reference proteome</keyword>
<dbReference type="PANTHER" id="PTHR43539">
    <property type="entry name" value="FLAVIN-BINDING MONOOXYGENASE-LIKE PROTEIN (AFU_ORTHOLOGUE AFUA_4G09220)"/>
    <property type="match status" value="1"/>
</dbReference>
<dbReference type="EMBL" id="VTWU01000003">
    <property type="protein sequence ID" value="KAA9333275.1"/>
    <property type="molecule type" value="Genomic_DNA"/>
</dbReference>